<comment type="caution">
    <text evidence="2">The sequence shown here is derived from an EMBL/GenBank/DDBJ whole genome shotgun (WGS) entry which is preliminary data.</text>
</comment>
<dbReference type="InterPro" id="IPR011009">
    <property type="entry name" value="Kinase-like_dom_sf"/>
</dbReference>
<dbReference type="Proteomes" id="UP000005707">
    <property type="component" value="Unassembled WGS sequence"/>
</dbReference>
<name>U2E739_9MOLU</name>
<dbReference type="InterPro" id="IPR051678">
    <property type="entry name" value="AGP_Transferase"/>
</dbReference>
<evidence type="ECO:0000313" key="3">
    <source>
        <dbReference type="Proteomes" id="UP000005707"/>
    </source>
</evidence>
<sequence length="316" mass="36530">MKNKRPKCSIVKSVASRYLENIISVEPVHKGTSTFVYRLITETGIFYIRFLPEKASFASEVLVHNTLYELDVKVPKVIAFEHKDKETNLSVMIIEEIAGICLEDSDSQLDFKEILRNAGKQLALIHTISVDGFGWIDKSSHIKLKGENQRFEDYFNLYLENDLQALCKYSFSNEEIKQIRRLMISAGSILNVEKAVLVHGDFDISHIFHKDGRYTGIIDFGEVRGNNRLYDLATFAGFYQDRKLYSYLLKGYCEITPLSARDLYATELMALFIILRFLGKKVNTKFSNHWFKLAKKQLNHINNLDNVEQLLDITRH</sequence>
<dbReference type="OrthoDB" id="3806873at2"/>
<proteinExistence type="predicted"/>
<reference evidence="2 3" key="1">
    <citation type="journal article" date="2011" name="J. Bacteriol.">
        <title>Genome sequence of Haloplasma contractile, an unusual contractile bacterium from a deep-sea anoxic brine lake.</title>
        <authorList>
            <person name="Antunes A."/>
            <person name="Alam I."/>
            <person name="El Dorry H."/>
            <person name="Siam R."/>
            <person name="Robertson A."/>
            <person name="Bajic V.B."/>
            <person name="Stingl U."/>
        </authorList>
    </citation>
    <scope>NUCLEOTIDE SEQUENCE [LARGE SCALE GENOMIC DNA]</scope>
    <source>
        <strain evidence="2 3">SSD-17B</strain>
    </source>
</reference>
<dbReference type="PANTHER" id="PTHR21310">
    <property type="entry name" value="AMINOGLYCOSIDE PHOSPHOTRANSFERASE-RELATED-RELATED"/>
    <property type="match status" value="1"/>
</dbReference>
<dbReference type="InParanoid" id="U2E739"/>
<organism evidence="2 3">
    <name type="scientific">Haloplasma contractile SSD-17B</name>
    <dbReference type="NCBI Taxonomy" id="1033810"/>
    <lineage>
        <taxon>Bacteria</taxon>
        <taxon>Bacillati</taxon>
        <taxon>Mycoplasmatota</taxon>
        <taxon>Mollicutes</taxon>
        <taxon>Haloplasmatales</taxon>
        <taxon>Haloplasmataceae</taxon>
        <taxon>Haloplasma</taxon>
    </lineage>
</organism>
<dbReference type="Gene3D" id="3.90.1200.10">
    <property type="match status" value="1"/>
</dbReference>
<gene>
    <name evidence="2" type="ORF">HLPCO_002961</name>
</gene>
<dbReference type="eggNOG" id="ENOG50341E6">
    <property type="taxonomic scope" value="Bacteria"/>
</dbReference>
<accession>U2E739</accession>
<protein>
    <submittedName>
        <fullName evidence="2">Phosphotransferase protein</fullName>
    </submittedName>
</protein>
<evidence type="ECO:0000259" key="1">
    <source>
        <dbReference type="Pfam" id="PF01636"/>
    </source>
</evidence>
<feature type="domain" description="Aminoglycoside phosphotransferase" evidence="1">
    <location>
        <begin position="25"/>
        <end position="258"/>
    </location>
</feature>
<dbReference type="PANTHER" id="PTHR21310:SF15">
    <property type="entry name" value="AMINOGLYCOSIDE PHOSPHOTRANSFERASE DOMAIN-CONTAINING PROTEIN"/>
    <property type="match status" value="1"/>
</dbReference>
<dbReference type="AlphaFoldDB" id="U2E739"/>
<evidence type="ECO:0000313" key="2">
    <source>
        <dbReference type="EMBL" id="ERJ11008.1"/>
    </source>
</evidence>
<dbReference type="Pfam" id="PF01636">
    <property type="entry name" value="APH"/>
    <property type="match status" value="1"/>
</dbReference>
<keyword evidence="3" id="KW-1185">Reference proteome</keyword>
<dbReference type="STRING" id="1033810.HLPCO_002961"/>
<dbReference type="Gene3D" id="3.30.200.150">
    <property type="match status" value="1"/>
</dbReference>
<reference evidence="2 3" key="2">
    <citation type="journal article" date="2013" name="PLoS ONE">
        <title>INDIGO - INtegrated Data Warehouse of MIcrobial GenOmes with Examples from the Red Sea Extremophiles.</title>
        <authorList>
            <person name="Alam I."/>
            <person name="Antunes A."/>
            <person name="Kamau A.A."/>
            <person name="Ba Alawi W."/>
            <person name="Kalkatawi M."/>
            <person name="Stingl U."/>
            <person name="Bajic V.B."/>
        </authorList>
    </citation>
    <scope>NUCLEOTIDE SEQUENCE [LARGE SCALE GENOMIC DNA]</scope>
    <source>
        <strain evidence="2 3">SSD-17B</strain>
    </source>
</reference>
<dbReference type="EMBL" id="AFNU02000019">
    <property type="protein sequence ID" value="ERJ11008.1"/>
    <property type="molecule type" value="Genomic_DNA"/>
</dbReference>
<dbReference type="SUPFAM" id="SSF56112">
    <property type="entry name" value="Protein kinase-like (PK-like)"/>
    <property type="match status" value="1"/>
</dbReference>
<dbReference type="RefSeq" id="WP_008825522.1">
    <property type="nucleotide sequence ID" value="NZ_AFNU02000019.1"/>
</dbReference>
<dbReference type="InterPro" id="IPR002575">
    <property type="entry name" value="Aminoglycoside_PTrfase"/>
</dbReference>
<dbReference type="GO" id="GO:0016740">
    <property type="term" value="F:transferase activity"/>
    <property type="evidence" value="ECO:0007669"/>
    <property type="project" value="UniProtKB-KW"/>
</dbReference>